<dbReference type="InterPro" id="IPR040591">
    <property type="entry name" value="RqcP2_RBD"/>
</dbReference>
<evidence type="ECO:0000256" key="1">
    <source>
        <dbReference type="PROSITE-ProRule" id="PRU00182"/>
    </source>
</evidence>
<keyword evidence="4" id="KW-1185">Reference proteome</keyword>
<feature type="domain" description="Ribosome-associated protein quality control protein P2 RNA-binding" evidence="2">
    <location>
        <begin position="84"/>
        <end position="159"/>
    </location>
</feature>
<evidence type="ECO:0000259" key="2">
    <source>
        <dbReference type="Pfam" id="PF17774"/>
    </source>
</evidence>
<dbReference type="EMBL" id="OFSM01000009">
    <property type="protein sequence ID" value="SOY29306.1"/>
    <property type="molecule type" value="Genomic_DNA"/>
</dbReference>
<dbReference type="InterPro" id="IPR012677">
    <property type="entry name" value="Nucleotide-bd_a/b_plait_sf"/>
</dbReference>
<dbReference type="OrthoDB" id="9812787at2"/>
<reference evidence="3 4" key="1">
    <citation type="submission" date="2018-01" db="EMBL/GenBank/DDBJ databases">
        <authorList>
            <person name="Gaut B.S."/>
            <person name="Morton B.R."/>
            <person name="Clegg M.T."/>
            <person name="Duvall M.R."/>
        </authorList>
    </citation>
    <scope>NUCLEOTIDE SEQUENCE [LARGE SCALE GENOMIC DNA]</scope>
    <source>
        <strain evidence="3">GP69</strain>
    </source>
</reference>
<evidence type="ECO:0000313" key="4">
    <source>
        <dbReference type="Proteomes" id="UP000236311"/>
    </source>
</evidence>
<organism evidence="3 4">
    <name type="scientific">Acetatifactor muris</name>
    <dbReference type="NCBI Taxonomy" id="879566"/>
    <lineage>
        <taxon>Bacteria</taxon>
        <taxon>Bacillati</taxon>
        <taxon>Bacillota</taxon>
        <taxon>Clostridia</taxon>
        <taxon>Lachnospirales</taxon>
        <taxon>Lachnospiraceae</taxon>
        <taxon>Acetatifactor</taxon>
    </lineage>
</organism>
<dbReference type="AlphaFoldDB" id="A0A2K4ZFU0"/>
<accession>A0A2K4ZFU0</accession>
<dbReference type="InterPro" id="IPR036986">
    <property type="entry name" value="S4_RNA-bd_sf"/>
</dbReference>
<dbReference type="GO" id="GO:0003723">
    <property type="term" value="F:RNA binding"/>
    <property type="evidence" value="ECO:0007669"/>
    <property type="project" value="UniProtKB-KW"/>
</dbReference>
<proteinExistence type="predicted"/>
<dbReference type="Gene3D" id="3.10.290.10">
    <property type="entry name" value="RNA-binding S4 domain"/>
    <property type="match status" value="1"/>
</dbReference>
<dbReference type="CDD" id="cd00165">
    <property type="entry name" value="S4"/>
    <property type="match status" value="1"/>
</dbReference>
<keyword evidence="1" id="KW-0694">RNA-binding</keyword>
<dbReference type="PROSITE" id="PS50889">
    <property type="entry name" value="S4"/>
    <property type="match status" value="1"/>
</dbReference>
<protein>
    <recommendedName>
        <fullName evidence="2">Ribosome-associated protein quality control protein P2 RNA-binding domain-containing protein</fullName>
    </recommendedName>
</protein>
<gene>
    <name evidence="3" type="ORF">AMURIS_02021</name>
</gene>
<dbReference type="Gene3D" id="3.30.70.330">
    <property type="match status" value="1"/>
</dbReference>
<evidence type="ECO:0000313" key="3">
    <source>
        <dbReference type="EMBL" id="SOY29306.1"/>
    </source>
</evidence>
<dbReference type="Pfam" id="PF17774">
    <property type="entry name" value="YlmH_RBD"/>
    <property type="match status" value="1"/>
</dbReference>
<sequence length="258" mass="29137">MDKSHSNEKEIQQLKNRLHDLADKSYQQSCYTFTGFLGLSEQDVFWREEPGLRYAGYCLNGGFETAERVMIRFGNAGELGYEVEFPLVCIQIQPLAMKFAEELSHRDFLGALMNLGIERSTIGDIKAGEKRACLFCLDTIADFICGNLDQVKHTRVKCTVAENVMDIPQEEPETICVQVPSLRVDAVMAKVCNLSRDRSLDLFRAGKVYVNGRLCENNSRQLKCGETVNARGYGKFILIGEPRETRKGKLAMDVAVYR</sequence>
<dbReference type="RefSeq" id="WP_103239413.1">
    <property type="nucleotide sequence ID" value="NZ_JANJZD010000009.1"/>
</dbReference>
<dbReference type="SUPFAM" id="SSF55174">
    <property type="entry name" value="Alpha-L RNA-binding motif"/>
    <property type="match status" value="1"/>
</dbReference>
<dbReference type="Proteomes" id="UP000236311">
    <property type="component" value="Unassembled WGS sequence"/>
</dbReference>
<name>A0A2K4ZFU0_9FIRM</name>